<dbReference type="Pfam" id="PF19343">
    <property type="entry name" value="HAM1_N"/>
    <property type="match status" value="2"/>
</dbReference>
<dbReference type="PANTHER" id="PTHR31138">
    <property type="entry name" value="CHROMOSOME 19, WHOLE GENOME SHOTGUN SEQUENCE"/>
    <property type="match status" value="1"/>
</dbReference>
<dbReference type="EMBL" id="LUGG01000060">
    <property type="protein sequence ID" value="OBZ65028.1"/>
    <property type="molecule type" value="Genomic_DNA"/>
</dbReference>
<dbReference type="AlphaFoldDB" id="A0A1C7LKF5"/>
<proteinExistence type="predicted"/>
<feature type="non-terminal residue" evidence="2">
    <location>
        <position position="366"/>
    </location>
</feature>
<gene>
    <name evidence="2" type="ORF">A0H81_14967</name>
</gene>
<feature type="domain" description="HAM1-like N-terminal" evidence="1">
    <location>
        <begin position="220"/>
        <end position="352"/>
    </location>
</feature>
<organism evidence="2 3">
    <name type="scientific">Grifola frondosa</name>
    <name type="common">Maitake</name>
    <name type="synonym">Polyporus frondosus</name>
    <dbReference type="NCBI Taxonomy" id="5627"/>
    <lineage>
        <taxon>Eukaryota</taxon>
        <taxon>Fungi</taxon>
        <taxon>Dikarya</taxon>
        <taxon>Basidiomycota</taxon>
        <taxon>Agaricomycotina</taxon>
        <taxon>Agaricomycetes</taxon>
        <taxon>Polyporales</taxon>
        <taxon>Grifolaceae</taxon>
        <taxon>Grifola</taxon>
    </lineage>
</organism>
<accession>A0A1C7LKF5</accession>
<dbReference type="Proteomes" id="UP000092993">
    <property type="component" value="Unassembled WGS sequence"/>
</dbReference>
<evidence type="ECO:0000259" key="1">
    <source>
        <dbReference type="Pfam" id="PF19343"/>
    </source>
</evidence>
<protein>
    <submittedName>
        <fullName evidence="2">Uncharacterized protein C32A11.02c</fullName>
    </submittedName>
</protein>
<dbReference type="PANTHER" id="PTHR31138:SF1">
    <property type="entry name" value="PDZ DOMAIN-CONTAINING PROTEIN"/>
    <property type="match status" value="1"/>
</dbReference>
<dbReference type="OrthoDB" id="19394at2759"/>
<evidence type="ECO:0000313" key="2">
    <source>
        <dbReference type="EMBL" id="OBZ65028.1"/>
    </source>
</evidence>
<sequence>MAALNAGKFPSQQQTSKAIDQFLNSPILNSEPPVDSGELSAQGKELMGDVHSVLVAHKQLGEHKNSDNIIQQALWHLSEADIPSTFTDRSFLRTLINVVWENISQEGRSVFHDFASFMRLALADAAEYVGQSAGGAAESLRELDKEVQEGERNELGIKRKADDAEDDNARVKFEKVMDTTKEVGSKTIGAGQVAVATGKDLTNRSSTRLQDAFYTVCDRAQDDPEYHSAISILFDLVQKRIDRSLDSAGDVNQATSLDAFIDDPTPDKHLLNGIHCMRTWLERLAGDKSLDKFFCTLRVCGVDIQQDDDVRRWCDGFIAHLRKSLDERGYVRSEEAQYTLEKLRNEWQELLDMDSAKGRKWKEDVD</sequence>
<feature type="domain" description="HAM1-like N-terminal" evidence="1">
    <location>
        <begin position="2"/>
        <end position="180"/>
    </location>
</feature>
<dbReference type="OMA" id="YRMCERA"/>
<dbReference type="STRING" id="5627.A0A1C7LKF5"/>
<evidence type="ECO:0000313" key="3">
    <source>
        <dbReference type="Proteomes" id="UP000092993"/>
    </source>
</evidence>
<keyword evidence="3" id="KW-1185">Reference proteome</keyword>
<comment type="caution">
    <text evidence="2">The sequence shown here is derived from an EMBL/GenBank/DDBJ whole genome shotgun (WGS) entry which is preliminary data.</text>
</comment>
<dbReference type="InterPro" id="IPR045967">
    <property type="entry name" value="HAM1-like_N"/>
</dbReference>
<reference evidence="2 3" key="1">
    <citation type="submission" date="2016-03" db="EMBL/GenBank/DDBJ databases">
        <title>Whole genome sequencing of Grifola frondosa 9006-11.</title>
        <authorList>
            <person name="Min B."/>
            <person name="Park H."/>
            <person name="Kim J.-G."/>
            <person name="Cho H."/>
            <person name="Oh Y.-L."/>
            <person name="Kong W.-S."/>
            <person name="Choi I.-G."/>
        </authorList>
    </citation>
    <scope>NUCLEOTIDE SEQUENCE [LARGE SCALE GENOMIC DNA]</scope>
    <source>
        <strain evidence="2 3">9006-11</strain>
    </source>
</reference>
<name>A0A1C7LKF5_GRIFR</name>